<dbReference type="Proteomes" id="UP001314205">
    <property type="component" value="Unassembled WGS sequence"/>
</dbReference>
<evidence type="ECO:0000313" key="1">
    <source>
        <dbReference type="EMBL" id="CAK1588040.1"/>
    </source>
</evidence>
<comment type="caution">
    <text evidence="1">The sequence shown here is derived from an EMBL/GenBank/DDBJ whole genome shotgun (WGS) entry which is preliminary data.</text>
</comment>
<evidence type="ECO:0000313" key="2">
    <source>
        <dbReference type="Proteomes" id="UP001314205"/>
    </source>
</evidence>
<keyword evidence="2" id="KW-1185">Reference proteome</keyword>
<organism evidence="1 2">
    <name type="scientific">Parnassius mnemosyne</name>
    <name type="common">clouded apollo</name>
    <dbReference type="NCBI Taxonomy" id="213953"/>
    <lineage>
        <taxon>Eukaryota</taxon>
        <taxon>Metazoa</taxon>
        <taxon>Ecdysozoa</taxon>
        <taxon>Arthropoda</taxon>
        <taxon>Hexapoda</taxon>
        <taxon>Insecta</taxon>
        <taxon>Pterygota</taxon>
        <taxon>Neoptera</taxon>
        <taxon>Endopterygota</taxon>
        <taxon>Lepidoptera</taxon>
        <taxon>Glossata</taxon>
        <taxon>Ditrysia</taxon>
        <taxon>Papilionoidea</taxon>
        <taxon>Papilionidae</taxon>
        <taxon>Parnassiinae</taxon>
        <taxon>Parnassini</taxon>
        <taxon>Parnassius</taxon>
        <taxon>Driopa</taxon>
    </lineage>
</organism>
<accession>A0AAV1KZQ6</accession>
<dbReference type="EMBL" id="CAVLGL010000082">
    <property type="protein sequence ID" value="CAK1588040.1"/>
    <property type="molecule type" value="Genomic_DNA"/>
</dbReference>
<proteinExistence type="predicted"/>
<protein>
    <submittedName>
        <fullName evidence="1">Uncharacterized protein</fullName>
    </submittedName>
</protein>
<reference evidence="1 2" key="1">
    <citation type="submission" date="2023-11" db="EMBL/GenBank/DDBJ databases">
        <authorList>
            <person name="Hedman E."/>
            <person name="Englund M."/>
            <person name="Stromberg M."/>
            <person name="Nyberg Akerstrom W."/>
            <person name="Nylinder S."/>
            <person name="Jareborg N."/>
            <person name="Kallberg Y."/>
            <person name="Kronander E."/>
        </authorList>
    </citation>
    <scope>NUCLEOTIDE SEQUENCE [LARGE SCALE GENOMIC DNA]</scope>
</reference>
<gene>
    <name evidence="1" type="ORF">PARMNEM_LOCUS8729</name>
</gene>
<sequence>MKRYYRITLQICPNDSTVQFFYTYLYRTLFHSQTHKLSVSIKSAFFSINNNTKLTLLSLHFLLLQVLIYHEFTTPDTML</sequence>
<dbReference type="AlphaFoldDB" id="A0AAV1KZQ6"/>
<name>A0AAV1KZQ6_9NEOP</name>